<dbReference type="PANTHER" id="PTHR15020">
    <property type="entry name" value="FLAVIN REDUCTASE-RELATED"/>
    <property type="match status" value="1"/>
</dbReference>
<feature type="domain" description="NAD(P)-binding" evidence="1">
    <location>
        <begin position="7"/>
        <end position="192"/>
    </location>
</feature>
<accession>A0AAP8PR21</accession>
<evidence type="ECO:0000313" key="2">
    <source>
        <dbReference type="EMBL" id="MDN4534235.1"/>
    </source>
</evidence>
<dbReference type="RefSeq" id="WP_059107924.1">
    <property type="nucleotide sequence ID" value="NZ_AP024589.1"/>
</dbReference>
<evidence type="ECO:0000313" key="4">
    <source>
        <dbReference type="Proteomes" id="UP000242470"/>
    </source>
</evidence>
<comment type="caution">
    <text evidence="3">The sequence shown here is derived from an EMBL/GenBank/DDBJ whole genome shotgun (WGS) entry which is preliminary data.</text>
</comment>
<dbReference type="EMBL" id="PPQW01000005">
    <property type="protein sequence ID" value="PNZ69237.1"/>
    <property type="molecule type" value="Genomic_DNA"/>
</dbReference>
<dbReference type="GeneID" id="64981645"/>
<protein>
    <submittedName>
        <fullName evidence="3">NAD(P)-dependent oxidoreductase</fullName>
    </submittedName>
    <submittedName>
        <fullName evidence="2">SDR family oxidoreductase</fullName>
    </submittedName>
</protein>
<dbReference type="InterPro" id="IPR016040">
    <property type="entry name" value="NAD(P)-bd_dom"/>
</dbReference>
<sequence length="218" mass="23626">MSILVIGANGGVGSKVLAKLQADGQDVTAGVRNEDQLNTLKDSGRKAVLIDVEHDDIETLTEKMNGFDKVLFSVGSGGSTGADKTIIVDLDGAIKTIEASKANNVSQYVMVSTFDSRRQAFDDNSNLKPYTIAKHYADEYLKESGLNYTIVHPGTLKDDPGSGKIESEAFFDKHGEISREDVAAVLEKVLTDWQGHNSEFQIINGDTEIDSALEPFNK</sequence>
<reference evidence="3 4" key="1">
    <citation type="submission" date="2017-08" db="EMBL/GenBank/DDBJ databases">
        <title>Draft genome sequences of 64 type strains of genus Staph aureus.</title>
        <authorList>
            <person name="Cole K."/>
            <person name="Golubchik T."/>
            <person name="Russell J."/>
            <person name="Foster D."/>
            <person name="Llewelyn M."/>
            <person name="Wilson D."/>
            <person name="Crook D."/>
            <person name="Paul J."/>
        </authorList>
    </citation>
    <scope>NUCLEOTIDE SEQUENCE [LARGE SCALE GENOMIC DNA]</scope>
    <source>
        <strain evidence="3 4">NCTC 12101</strain>
    </source>
</reference>
<name>A0AAP8PR21_9STAP</name>
<dbReference type="AlphaFoldDB" id="A0AAP8PR21"/>
<evidence type="ECO:0000259" key="1">
    <source>
        <dbReference type="Pfam" id="PF13460"/>
    </source>
</evidence>
<dbReference type="SUPFAM" id="SSF51735">
    <property type="entry name" value="NAD(P)-binding Rossmann-fold domains"/>
    <property type="match status" value="1"/>
</dbReference>
<dbReference type="CDD" id="cd05243">
    <property type="entry name" value="SDR_a5"/>
    <property type="match status" value="1"/>
</dbReference>
<gene>
    <name evidence="3" type="ORF">CD158_01555</name>
    <name evidence="2" type="ORF">QYH67_11815</name>
</gene>
<dbReference type="PANTHER" id="PTHR15020:SF50">
    <property type="entry name" value="UPF0659 PROTEIN YMR090W"/>
    <property type="match status" value="1"/>
</dbReference>
<reference evidence="2" key="2">
    <citation type="submission" date="2023-07" db="EMBL/GenBank/DDBJ databases">
        <title>Evaluation of the beneficial properties of pineapple isolates.</title>
        <authorList>
            <person name="Adefiranye O."/>
        </authorList>
    </citation>
    <scope>NUCLEOTIDE SEQUENCE</scope>
    <source>
        <strain evidence="2">PAPLE_T1</strain>
    </source>
</reference>
<proteinExistence type="predicted"/>
<evidence type="ECO:0000313" key="3">
    <source>
        <dbReference type="EMBL" id="PNZ69237.1"/>
    </source>
</evidence>
<dbReference type="Proteomes" id="UP000242470">
    <property type="component" value="Unassembled WGS sequence"/>
</dbReference>
<dbReference type="EMBL" id="JAUHQC010000016">
    <property type="protein sequence ID" value="MDN4534235.1"/>
    <property type="molecule type" value="Genomic_DNA"/>
</dbReference>
<dbReference type="Gene3D" id="3.40.50.720">
    <property type="entry name" value="NAD(P)-binding Rossmann-like Domain"/>
    <property type="match status" value="1"/>
</dbReference>
<dbReference type="Pfam" id="PF13460">
    <property type="entry name" value="NAD_binding_10"/>
    <property type="match status" value="1"/>
</dbReference>
<dbReference type="InterPro" id="IPR036291">
    <property type="entry name" value="NAD(P)-bd_dom_sf"/>
</dbReference>
<organism evidence="3 4">
    <name type="scientific">Staphylococcus auricularis</name>
    <dbReference type="NCBI Taxonomy" id="29379"/>
    <lineage>
        <taxon>Bacteria</taxon>
        <taxon>Bacillati</taxon>
        <taxon>Bacillota</taxon>
        <taxon>Bacilli</taxon>
        <taxon>Bacillales</taxon>
        <taxon>Staphylococcaceae</taxon>
        <taxon>Staphylococcus</taxon>
    </lineage>
</organism>
<dbReference type="Proteomes" id="UP001171687">
    <property type="component" value="Unassembled WGS sequence"/>
</dbReference>